<protein>
    <submittedName>
        <fullName evidence="2">Uncharacterized protein</fullName>
    </submittedName>
</protein>
<feature type="signal peptide" evidence="1">
    <location>
        <begin position="1"/>
        <end position="24"/>
    </location>
</feature>
<dbReference type="EMBL" id="OU963918">
    <property type="protein sequence ID" value="CAH0403738.1"/>
    <property type="molecule type" value="Genomic_DNA"/>
</dbReference>
<organism evidence="2 3">
    <name type="scientific">Chilo suppressalis</name>
    <name type="common">Asiatic rice borer moth</name>
    <dbReference type="NCBI Taxonomy" id="168631"/>
    <lineage>
        <taxon>Eukaryota</taxon>
        <taxon>Metazoa</taxon>
        <taxon>Ecdysozoa</taxon>
        <taxon>Arthropoda</taxon>
        <taxon>Hexapoda</taxon>
        <taxon>Insecta</taxon>
        <taxon>Pterygota</taxon>
        <taxon>Neoptera</taxon>
        <taxon>Endopterygota</taxon>
        <taxon>Lepidoptera</taxon>
        <taxon>Glossata</taxon>
        <taxon>Ditrysia</taxon>
        <taxon>Pyraloidea</taxon>
        <taxon>Crambidae</taxon>
        <taxon>Crambinae</taxon>
        <taxon>Chilo</taxon>
    </lineage>
</organism>
<keyword evidence="1" id="KW-0732">Signal</keyword>
<gene>
    <name evidence="2" type="ORF">CHILSU_LOCUS7021</name>
</gene>
<evidence type="ECO:0000256" key="1">
    <source>
        <dbReference type="SAM" id="SignalP"/>
    </source>
</evidence>
<evidence type="ECO:0000313" key="2">
    <source>
        <dbReference type="EMBL" id="CAH0403738.1"/>
    </source>
</evidence>
<feature type="chain" id="PRO_5045862510" evidence="1">
    <location>
        <begin position="25"/>
        <end position="311"/>
    </location>
</feature>
<keyword evidence="3" id="KW-1185">Reference proteome</keyword>
<reference evidence="2" key="1">
    <citation type="submission" date="2021-12" db="EMBL/GenBank/DDBJ databases">
        <authorList>
            <person name="King R."/>
        </authorList>
    </citation>
    <scope>NUCLEOTIDE SEQUENCE</scope>
</reference>
<dbReference type="Proteomes" id="UP001153292">
    <property type="component" value="Chromosome 25"/>
</dbReference>
<evidence type="ECO:0000313" key="3">
    <source>
        <dbReference type="Proteomes" id="UP001153292"/>
    </source>
</evidence>
<accession>A0ABN8B556</accession>
<sequence>MIITKKSILYQLIFLLVFPVVCQSKIKINITVASYIKNVITEFQGEDNKVVTDHEKELYNITLENLNRGMRVELGKAPDNLFLKDPTPYGDLYKRYKWPEVKRNLKVVNAEIVDLIRKEGVLKTHEHVNNSTEAVKKIRSLYDFVESSVYSSWSKTGLPAEETFYDVNVNFGDTKFVYENEWRDRTLKSTLVKIGVTKKGRITVKPGQTVVTKLKAFKTIITIKLKYKAQLIGNLIGDYERLYGKYHFYSPNINNIMGAAGLTNDIETTESLEVVCYSDPSLHVYDRDTGLTVRSDTVLWLFRSKKRNKSP</sequence>
<dbReference type="CDD" id="cd20235">
    <property type="entry name" value="PFM_spherulin-2a-like"/>
    <property type="match status" value="1"/>
</dbReference>
<name>A0ABN8B556_CHISP</name>
<proteinExistence type="predicted"/>